<evidence type="ECO:0000313" key="1">
    <source>
        <dbReference type="EMBL" id="KAJ0035838.1"/>
    </source>
</evidence>
<protein>
    <submittedName>
        <fullName evidence="1">Uncharacterized protein</fullName>
    </submittedName>
</protein>
<accession>A0ACC0YHF3</accession>
<organism evidence="1 2">
    <name type="scientific">Pistacia integerrima</name>
    <dbReference type="NCBI Taxonomy" id="434235"/>
    <lineage>
        <taxon>Eukaryota</taxon>
        <taxon>Viridiplantae</taxon>
        <taxon>Streptophyta</taxon>
        <taxon>Embryophyta</taxon>
        <taxon>Tracheophyta</taxon>
        <taxon>Spermatophyta</taxon>
        <taxon>Magnoliopsida</taxon>
        <taxon>eudicotyledons</taxon>
        <taxon>Gunneridae</taxon>
        <taxon>Pentapetalae</taxon>
        <taxon>rosids</taxon>
        <taxon>malvids</taxon>
        <taxon>Sapindales</taxon>
        <taxon>Anacardiaceae</taxon>
        <taxon>Pistacia</taxon>
    </lineage>
</organism>
<comment type="caution">
    <text evidence="1">The sequence shown here is derived from an EMBL/GenBank/DDBJ whole genome shotgun (WGS) entry which is preliminary data.</text>
</comment>
<evidence type="ECO:0000313" key="2">
    <source>
        <dbReference type="Proteomes" id="UP001163603"/>
    </source>
</evidence>
<name>A0ACC0YHF3_9ROSI</name>
<dbReference type="EMBL" id="CM047742">
    <property type="protein sequence ID" value="KAJ0035838.1"/>
    <property type="molecule type" value="Genomic_DNA"/>
</dbReference>
<reference evidence="2" key="1">
    <citation type="journal article" date="2023" name="G3 (Bethesda)">
        <title>Genome assembly and association tests identify interacting loci associated with vigor, precocity, and sex in interspecific pistachio rootstocks.</title>
        <authorList>
            <person name="Palmer W."/>
            <person name="Jacygrad E."/>
            <person name="Sagayaradj S."/>
            <person name="Cavanaugh K."/>
            <person name="Han R."/>
            <person name="Bertier L."/>
            <person name="Beede B."/>
            <person name="Kafkas S."/>
            <person name="Golino D."/>
            <person name="Preece J."/>
            <person name="Michelmore R."/>
        </authorList>
    </citation>
    <scope>NUCLEOTIDE SEQUENCE [LARGE SCALE GENOMIC DNA]</scope>
</reference>
<dbReference type="Proteomes" id="UP001163603">
    <property type="component" value="Chromosome 7"/>
</dbReference>
<sequence length="73" mass="8191">MGKNQAYKAMQRARLGPSSAAPEEIEDGMRYAFTRWMGLFIHHGGMLLVWPALKLLIQLPGKNSEKRKVSCCA</sequence>
<keyword evidence="2" id="KW-1185">Reference proteome</keyword>
<proteinExistence type="predicted"/>
<gene>
    <name evidence="1" type="ORF">Pint_26214</name>
</gene>